<dbReference type="EMBL" id="GL945479">
    <property type="protein sequence ID" value="EGO00350.1"/>
    <property type="molecule type" value="Genomic_DNA"/>
</dbReference>
<protein>
    <submittedName>
        <fullName evidence="1">Uncharacterized protein</fullName>
    </submittedName>
</protein>
<gene>
    <name evidence="1" type="ORF">SERLA73DRAFT_180906</name>
</gene>
<dbReference type="AlphaFoldDB" id="F8PWM6"/>
<name>F8PWM6_SERL3</name>
<organism evidence="2">
    <name type="scientific">Serpula lacrymans var. lacrymans (strain S7.3)</name>
    <name type="common">Dry rot fungus</name>
    <dbReference type="NCBI Taxonomy" id="936435"/>
    <lineage>
        <taxon>Eukaryota</taxon>
        <taxon>Fungi</taxon>
        <taxon>Dikarya</taxon>
        <taxon>Basidiomycota</taxon>
        <taxon>Agaricomycotina</taxon>
        <taxon>Agaricomycetes</taxon>
        <taxon>Agaricomycetidae</taxon>
        <taxon>Boletales</taxon>
        <taxon>Coniophorineae</taxon>
        <taxon>Serpulaceae</taxon>
        <taxon>Serpula</taxon>
    </lineage>
</organism>
<sequence length="84" mass="9753">MNRLESIEAEIPKWGFTLNPLRLTNRYNESEYYISQSKFLPMEFTLLGYKLDLRPNTLVTNELISLENDDCIEFTTLSTLSSGI</sequence>
<keyword evidence="2" id="KW-1185">Reference proteome</keyword>
<dbReference type="Proteomes" id="UP000008063">
    <property type="component" value="Unassembled WGS sequence"/>
</dbReference>
<proteinExistence type="predicted"/>
<dbReference type="HOGENOM" id="CLU_2533782_0_0_1"/>
<evidence type="ECO:0000313" key="1">
    <source>
        <dbReference type="EMBL" id="EGO00350.1"/>
    </source>
</evidence>
<reference evidence="2" key="1">
    <citation type="journal article" date="2011" name="Science">
        <title>The plant cell wall-decomposing machinery underlies the functional diversity of forest fungi.</title>
        <authorList>
            <person name="Eastwood D.C."/>
            <person name="Floudas D."/>
            <person name="Binder M."/>
            <person name="Majcherczyk A."/>
            <person name="Schneider P."/>
            <person name="Aerts A."/>
            <person name="Asiegbu F.O."/>
            <person name="Baker S.E."/>
            <person name="Barry K."/>
            <person name="Bendiksby M."/>
            <person name="Blumentritt M."/>
            <person name="Coutinho P.M."/>
            <person name="Cullen D."/>
            <person name="de Vries R.P."/>
            <person name="Gathman A."/>
            <person name="Goodell B."/>
            <person name="Henrissat B."/>
            <person name="Ihrmark K."/>
            <person name="Kauserud H."/>
            <person name="Kohler A."/>
            <person name="LaButti K."/>
            <person name="Lapidus A."/>
            <person name="Lavin J.L."/>
            <person name="Lee Y.-H."/>
            <person name="Lindquist E."/>
            <person name="Lilly W."/>
            <person name="Lucas S."/>
            <person name="Morin E."/>
            <person name="Murat C."/>
            <person name="Oguiza J.A."/>
            <person name="Park J."/>
            <person name="Pisabarro A.G."/>
            <person name="Riley R."/>
            <person name="Rosling A."/>
            <person name="Salamov A."/>
            <person name="Schmidt O."/>
            <person name="Schmutz J."/>
            <person name="Skrede I."/>
            <person name="Stenlid J."/>
            <person name="Wiebenga A."/>
            <person name="Xie X."/>
            <person name="Kuees U."/>
            <person name="Hibbett D.S."/>
            <person name="Hoffmeister D."/>
            <person name="Hoegberg N."/>
            <person name="Martin F."/>
            <person name="Grigoriev I.V."/>
            <person name="Watkinson S.C."/>
        </authorList>
    </citation>
    <scope>NUCLEOTIDE SEQUENCE [LARGE SCALE GENOMIC DNA]</scope>
    <source>
        <strain evidence="2">strain S7.3</strain>
    </source>
</reference>
<feature type="non-terminal residue" evidence="1">
    <location>
        <position position="84"/>
    </location>
</feature>
<accession>F8PWM6</accession>
<dbReference type="InParanoid" id="F8PWM6"/>
<evidence type="ECO:0000313" key="2">
    <source>
        <dbReference type="Proteomes" id="UP000008063"/>
    </source>
</evidence>